<evidence type="ECO:0000256" key="1">
    <source>
        <dbReference type="ARBA" id="ARBA00004141"/>
    </source>
</evidence>
<evidence type="ECO:0000256" key="3">
    <source>
        <dbReference type="ARBA" id="ARBA00022989"/>
    </source>
</evidence>
<feature type="transmembrane region" description="Helical" evidence="6">
    <location>
        <begin position="519"/>
        <end position="539"/>
    </location>
</feature>
<accession>A0A5K1JYL9</accession>
<dbReference type="Pfam" id="PF07690">
    <property type="entry name" value="MFS_1"/>
    <property type="match status" value="1"/>
</dbReference>
<keyword evidence="3 6" id="KW-1133">Transmembrane helix</keyword>
<feature type="transmembrane region" description="Helical" evidence="6">
    <location>
        <begin position="346"/>
        <end position="369"/>
    </location>
</feature>
<dbReference type="SUPFAM" id="SSF103473">
    <property type="entry name" value="MFS general substrate transporter"/>
    <property type="match status" value="1"/>
</dbReference>
<organism evidence="8">
    <name type="scientific">Ganoderma boninense</name>
    <dbReference type="NCBI Taxonomy" id="34458"/>
    <lineage>
        <taxon>Eukaryota</taxon>
        <taxon>Fungi</taxon>
        <taxon>Dikarya</taxon>
        <taxon>Basidiomycota</taxon>
        <taxon>Agaricomycotina</taxon>
        <taxon>Agaricomycetes</taxon>
        <taxon>Polyporales</taxon>
        <taxon>Polyporaceae</taxon>
        <taxon>Ganoderma</taxon>
    </lineage>
</organism>
<dbReference type="GO" id="GO:0022857">
    <property type="term" value="F:transmembrane transporter activity"/>
    <property type="evidence" value="ECO:0007669"/>
    <property type="project" value="InterPro"/>
</dbReference>
<evidence type="ECO:0000256" key="2">
    <source>
        <dbReference type="ARBA" id="ARBA00022692"/>
    </source>
</evidence>
<feature type="transmembrane region" description="Helical" evidence="6">
    <location>
        <begin position="381"/>
        <end position="402"/>
    </location>
</feature>
<feature type="transmembrane region" description="Helical" evidence="6">
    <location>
        <begin position="423"/>
        <end position="443"/>
    </location>
</feature>
<protein>
    <recommendedName>
        <fullName evidence="7">Major facilitator superfamily (MFS) profile domain-containing protein</fullName>
    </recommendedName>
</protein>
<dbReference type="InterPro" id="IPR011701">
    <property type="entry name" value="MFS"/>
</dbReference>
<feature type="region of interest" description="Disordered" evidence="5">
    <location>
        <begin position="1"/>
        <end position="68"/>
    </location>
</feature>
<evidence type="ECO:0000259" key="7">
    <source>
        <dbReference type="PROSITE" id="PS50850"/>
    </source>
</evidence>
<reference evidence="8" key="1">
    <citation type="submission" date="2019-10" db="EMBL/GenBank/DDBJ databases">
        <authorList>
            <person name="Nor Muhammad N."/>
        </authorList>
    </citation>
    <scope>NUCLEOTIDE SEQUENCE</scope>
</reference>
<dbReference type="EMBL" id="LR726192">
    <property type="protein sequence ID" value="VWO97204.1"/>
    <property type="molecule type" value="Genomic_DNA"/>
</dbReference>
<feature type="transmembrane region" description="Helical" evidence="6">
    <location>
        <begin position="455"/>
        <end position="475"/>
    </location>
</feature>
<dbReference type="PROSITE" id="PS50850">
    <property type="entry name" value="MFS"/>
    <property type="match status" value="1"/>
</dbReference>
<name>A0A5K1JYL9_9APHY</name>
<dbReference type="Gene3D" id="1.20.1250.20">
    <property type="entry name" value="MFS general substrate transporter like domains"/>
    <property type="match status" value="1"/>
</dbReference>
<dbReference type="InterPro" id="IPR020846">
    <property type="entry name" value="MFS_dom"/>
</dbReference>
<keyword evidence="2 6" id="KW-0812">Transmembrane</keyword>
<dbReference type="CDD" id="cd17323">
    <property type="entry name" value="MFS_Tpo1_MDR_like"/>
    <property type="match status" value="1"/>
</dbReference>
<sequence>MVSNRAPGPGMIVPENPASSMAPAHEDKTPQDKAPNNSKEDAGPGDTEGIPDLAGGSTYLVDWEGPDDSENPRNWTFGKKWMVTTMVSAYVFMSPVSSSMMAPASARIAAHLGVTSSTLIALQTSMFLGGYGALIWVSVNDYADSLTESVDMVAAGPLVLGPLSEAFGRQRTLQFANFWYLAWNLGCAFVRNEQELLLFRFLSGFGGNGLITIGGGVLGDVWPPAQRGQAVAVYTLAPLLGPVVGPMCGAWIAERGDWRWVFWAPTIAAVAVQLVGLYFLKETYPPVILARKAKRIRRGLVDLERSDQYTTVRTIFDGPEREWRNFVINALVRPFVLFAREPIIQLLGCYMAFMYGTLYLFLTTIPLIFRGVYDEPLGIAGLNYIALGIGLSGASQISARLLDVMYMRLAKKNGGVGKPEYRLLFMFPGTILLPVGLLITGWTARPDIHWIVPDLAIVMVGAGMVLNFQAIQLYVIDAFTLHCASALAAVMFFRSVAACVFPLFAPVMYSALHYGRGDTILACAAIAIGGPSSLLFLLYGERVRNASRYARHSY</sequence>
<keyword evidence="4 6" id="KW-0472">Membrane</keyword>
<evidence type="ECO:0000313" key="8">
    <source>
        <dbReference type="EMBL" id="VWO97204.1"/>
    </source>
</evidence>
<feature type="transmembrane region" description="Helical" evidence="6">
    <location>
        <begin position="487"/>
        <end position="507"/>
    </location>
</feature>
<dbReference type="InterPro" id="IPR036259">
    <property type="entry name" value="MFS_trans_sf"/>
</dbReference>
<feature type="transmembrane region" description="Helical" evidence="6">
    <location>
        <begin position="197"/>
        <end position="219"/>
    </location>
</feature>
<evidence type="ECO:0000256" key="4">
    <source>
        <dbReference type="ARBA" id="ARBA00023136"/>
    </source>
</evidence>
<evidence type="ECO:0000256" key="6">
    <source>
        <dbReference type="SAM" id="Phobius"/>
    </source>
</evidence>
<dbReference type="PANTHER" id="PTHR23502:SF60">
    <property type="entry name" value="MAJOR FACILITATOR SUPERFAMILY (MFS) PROFILE DOMAIN-CONTAINING PROTEIN-RELATED"/>
    <property type="match status" value="1"/>
</dbReference>
<evidence type="ECO:0000256" key="5">
    <source>
        <dbReference type="SAM" id="MobiDB-lite"/>
    </source>
</evidence>
<dbReference type="AlphaFoldDB" id="A0A5K1JYL9"/>
<dbReference type="FunFam" id="1.20.1250.20:FF:000011">
    <property type="entry name" value="MFS multidrug transporter, putative"/>
    <property type="match status" value="1"/>
</dbReference>
<feature type="transmembrane region" description="Helical" evidence="6">
    <location>
        <begin position="231"/>
        <end position="253"/>
    </location>
</feature>
<comment type="subcellular location">
    <subcellularLocation>
        <location evidence="1">Membrane</location>
        <topology evidence="1">Multi-pass membrane protein</topology>
    </subcellularLocation>
</comment>
<gene>
    <name evidence="8" type="primary">I1RPX8</name>
</gene>
<proteinExistence type="predicted"/>
<feature type="domain" description="Major facilitator superfamily (MFS) profile" evidence="7">
    <location>
        <begin position="83"/>
        <end position="542"/>
    </location>
</feature>
<dbReference type="GO" id="GO:0016020">
    <property type="term" value="C:membrane"/>
    <property type="evidence" value="ECO:0007669"/>
    <property type="project" value="UniProtKB-SubCell"/>
</dbReference>
<dbReference type="PANTHER" id="PTHR23502">
    <property type="entry name" value="MAJOR FACILITATOR SUPERFAMILY"/>
    <property type="match status" value="1"/>
</dbReference>
<feature type="transmembrane region" description="Helical" evidence="6">
    <location>
        <begin position="260"/>
        <end position="280"/>
    </location>
</feature>